<gene>
    <name evidence="2" type="ORF">NDU88_000462</name>
</gene>
<feature type="region of interest" description="Disordered" evidence="1">
    <location>
        <begin position="1"/>
        <end position="20"/>
    </location>
</feature>
<feature type="region of interest" description="Disordered" evidence="1">
    <location>
        <begin position="115"/>
        <end position="141"/>
    </location>
</feature>
<proteinExistence type="predicted"/>
<keyword evidence="3" id="KW-1185">Reference proteome</keyword>
<name>A0AAV7SX55_PLEWA</name>
<feature type="compositionally biased region" description="Basic and acidic residues" evidence="1">
    <location>
        <begin position="126"/>
        <end position="140"/>
    </location>
</feature>
<reference evidence="2" key="1">
    <citation type="journal article" date="2022" name="bioRxiv">
        <title>Sequencing and chromosome-scale assembly of the giantPleurodeles waltlgenome.</title>
        <authorList>
            <person name="Brown T."/>
            <person name="Elewa A."/>
            <person name="Iarovenko S."/>
            <person name="Subramanian E."/>
            <person name="Araus A.J."/>
            <person name="Petzold A."/>
            <person name="Susuki M."/>
            <person name="Suzuki K.-i.T."/>
            <person name="Hayashi T."/>
            <person name="Toyoda A."/>
            <person name="Oliveira C."/>
            <person name="Osipova E."/>
            <person name="Leigh N.D."/>
            <person name="Simon A."/>
            <person name="Yun M.H."/>
        </authorList>
    </citation>
    <scope>NUCLEOTIDE SEQUENCE</scope>
    <source>
        <strain evidence="2">20211129_DDA</strain>
        <tissue evidence="2">Liver</tissue>
    </source>
</reference>
<evidence type="ECO:0000256" key="1">
    <source>
        <dbReference type="SAM" id="MobiDB-lite"/>
    </source>
</evidence>
<accession>A0AAV7SX55</accession>
<evidence type="ECO:0000313" key="2">
    <source>
        <dbReference type="EMBL" id="KAJ1168540.1"/>
    </source>
</evidence>
<organism evidence="2 3">
    <name type="scientific">Pleurodeles waltl</name>
    <name type="common">Iberian ribbed newt</name>
    <dbReference type="NCBI Taxonomy" id="8319"/>
    <lineage>
        <taxon>Eukaryota</taxon>
        <taxon>Metazoa</taxon>
        <taxon>Chordata</taxon>
        <taxon>Craniata</taxon>
        <taxon>Vertebrata</taxon>
        <taxon>Euteleostomi</taxon>
        <taxon>Amphibia</taxon>
        <taxon>Batrachia</taxon>
        <taxon>Caudata</taxon>
        <taxon>Salamandroidea</taxon>
        <taxon>Salamandridae</taxon>
        <taxon>Pleurodelinae</taxon>
        <taxon>Pleurodeles</taxon>
    </lineage>
</organism>
<sequence length="206" mass="22686">MECELDYEDDEEELEEGEIPHWKEVCEGSKKRSGGEGHANVSRSRVIPQEGLRKGTSVWWVLAVSARHGREHTGATHQKRRLQSGEAHWWKGWDFGHGPRTTSVDAGVVTSKVDKGVGTEPEEGEKEGCSNKIGDDDATKGGKKCAKAVRAWAEFLGSGARFRPHCAKALEMQYNHVTQNIMSNIDNRVSDATIAGKLAGISFKDN</sequence>
<comment type="caution">
    <text evidence="2">The sequence shown here is derived from an EMBL/GenBank/DDBJ whole genome shotgun (WGS) entry which is preliminary data.</text>
</comment>
<evidence type="ECO:0000313" key="3">
    <source>
        <dbReference type="Proteomes" id="UP001066276"/>
    </source>
</evidence>
<feature type="compositionally biased region" description="Acidic residues" evidence="1">
    <location>
        <begin position="1"/>
        <end position="17"/>
    </location>
</feature>
<dbReference type="Proteomes" id="UP001066276">
    <property type="component" value="Chromosome 4_1"/>
</dbReference>
<dbReference type="EMBL" id="JANPWB010000007">
    <property type="protein sequence ID" value="KAJ1168540.1"/>
    <property type="molecule type" value="Genomic_DNA"/>
</dbReference>
<dbReference type="AlphaFoldDB" id="A0AAV7SX55"/>
<protein>
    <submittedName>
        <fullName evidence="2">Uncharacterized protein</fullName>
    </submittedName>
</protein>